<feature type="region of interest" description="Disordered" evidence="1">
    <location>
        <begin position="1"/>
        <end position="61"/>
    </location>
</feature>
<reference evidence="2" key="1">
    <citation type="submission" date="2015-07" db="EMBL/GenBank/DDBJ databases">
        <title>Transcriptome Assembly of Anthurium amnicola.</title>
        <authorList>
            <person name="Suzuki J."/>
        </authorList>
    </citation>
    <scope>NUCLEOTIDE SEQUENCE</scope>
</reference>
<feature type="non-terminal residue" evidence="2">
    <location>
        <position position="112"/>
    </location>
</feature>
<dbReference type="AlphaFoldDB" id="A0A1D1Z4L6"/>
<name>A0A1D1Z4L6_9ARAE</name>
<dbReference type="EMBL" id="GDJX01006137">
    <property type="protein sequence ID" value="JAT61799.1"/>
    <property type="molecule type" value="Transcribed_RNA"/>
</dbReference>
<accession>A0A1D1Z4L6</accession>
<sequence>GVRQDLGVAMAGRGVRGRPSLRSDVPEPSTSGKASAPGRRVPRHTPPAEEAEADLPPPSELEGFLQAFPGLVQAIQQQAQTQAVLVAHLQADRTEPAANQELERVQGALMME</sequence>
<feature type="non-terminal residue" evidence="2">
    <location>
        <position position="1"/>
    </location>
</feature>
<proteinExistence type="predicted"/>
<evidence type="ECO:0000313" key="2">
    <source>
        <dbReference type="EMBL" id="JAT61799.1"/>
    </source>
</evidence>
<organism evidence="2">
    <name type="scientific">Anthurium amnicola</name>
    <dbReference type="NCBI Taxonomy" id="1678845"/>
    <lineage>
        <taxon>Eukaryota</taxon>
        <taxon>Viridiplantae</taxon>
        <taxon>Streptophyta</taxon>
        <taxon>Embryophyta</taxon>
        <taxon>Tracheophyta</taxon>
        <taxon>Spermatophyta</taxon>
        <taxon>Magnoliopsida</taxon>
        <taxon>Liliopsida</taxon>
        <taxon>Araceae</taxon>
        <taxon>Pothoideae</taxon>
        <taxon>Potheae</taxon>
        <taxon>Anthurium</taxon>
    </lineage>
</organism>
<gene>
    <name evidence="2" type="primary">CG31004_3</name>
    <name evidence="2" type="ORF">g.98763</name>
</gene>
<evidence type="ECO:0000256" key="1">
    <source>
        <dbReference type="SAM" id="MobiDB-lite"/>
    </source>
</evidence>
<protein>
    <submittedName>
        <fullName evidence="2">Extracellular domains-containing protein CG31004</fullName>
    </submittedName>
</protein>